<keyword evidence="5 11" id="KW-0812">Transmembrane</keyword>
<dbReference type="PANTHER" id="PTHR32552">
    <property type="entry name" value="FERRICHROME IRON RECEPTOR-RELATED"/>
    <property type="match status" value="1"/>
</dbReference>
<comment type="subcellular location">
    <subcellularLocation>
        <location evidence="1 11">Cell outer membrane</location>
        <topology evidence="1 11">Multi-pass membrane protein</topology>
    </subcellularLocation>
</comment>
<dbReference type="InterPro" id="IPR012910">
    <property type="entry name" value="Plug_dom"/>
</dbReference>
<proteinExistence type="inferred from homology"/>
<comment type="similarity">
    <text evidence="11 12">Belongs to the TonB-dependent receptor family.</text>
</comment>
<dbReference type="PANTHER" id="PTHR32552:SF81">
    <property type="entry name" value="TONB-DEPENDENT OUTER MEMBRANE RECEPTOR"/>
    <property type="match status" value="1"/>
</dbReference>
<feature type="domain" description="TonB-dependent receptor-like beta-barrel" evidence="14">
    <location>
        <begin position="291"/>
        <end position="722"/>
    </location>
</feature>
<protein>
    <submittedName>
        <fullName evidence="16">TonB-dependent receptor</fullName>
    </submittedName>
</protein>
<accession>A0ABT8ZPM5</accession>
<dbReference type="InterPro" id="IPR036942">
    <property type="entry name" value="Beta-barrel_TonB_sf"/>
</dbReference>
<dbReference type="InterPro" id="IPR000531">
    <property type="entry name" value="Beta-barrel_TonB"/>
</dbReference>
<gene>
    <name evidence="16" type="ORF">Q4610_13890</name>
</gene>
<dbReference type="Proteomes" id="UP001176471">
    <property type="component" value="Unassembled WGS sequence"/>
</dbReference>
<keyword evidence="16" id="KW-0675">Receptor</keyword>
<feature type="domain" description="TonB-dependent receptor plug" evidence="15">
    <location>
        <begin position="51"/>
        <end position="156"/>
    </location>
</feature>
<keyword evidence="9 11" id="KW-0472">Membrane</keyword>
<evidence type="ECO:0000256" key="9">
    <source>
        <dbReference type="ARBA" id="ARBA00023136"/>
    </source>
</evidence>
<keyword evidence="17" id="KW-1185">Reference proteome</keyword>
<evidence type="ECO:0000256" key="2">
    <source>
        <dbReference type="ARBA" id="ARBA00022448"/>
    </source>
</evidence>
<keyword evidence="7" id="KW-0406">Ion transport</keyword>
<evidence type="ECO:0000259" key="15">
    <source>
        <dbReference type="Pfam" id="PF07715"/>
    </source>
</evidence>
<keyword evidence="13" id="KW-0732">Signal</keyword>
<evidence type="ECO:0000313" key="16">
    <source>
        <dbReference type="EMBL" id="MDO7836137.1"/>
    </source>
</evidence>
<evidence type="ECO:0000256" key="1">
    <source>
        <dbReference type="ARBA" id="ARBA00004571"/>
    </source>
</evidence>
<organism evidence="16 17">
    <name type="scientific">Sphingobium cyanobacteriorum</name>
    <dbReference type="NCBI Taxonomy" id="3063954"/>
    <lineage>
        <taxon>Bacteria</taxon>
        <taxon>Pseudomonadati</taxon>
        <taxon>Pseudomonadota</taxon>
        <taxon>Alphaproteobacteria</taxon>
        <taxon>Sphingomonadales</taxon>
        <taxon>Sphingomonadaceae</taxon>
        <taxon>Sphingobium</taxon>
    </lineage>
</organism>
<keyword evidence="8 12" id="KW-0798">TonB box</keyword>
<evidence type="ECO:0000256" key="7">
    <source>
        <dbReference type="ARBA" id="ARBA00023065"/>
    </source>
</evidence>
<dbReference type="RefSeq" id="WP_304536558.1">
    <property type="nucleotide sequence ID" value="NZ_JAUQOM010000007.1"/>
</dbReference>
<evidence type="ECO:0000256" key="12">
    <source>
        <dbReference type="RuleBase" id="RU003357"/>
    </source>
</evidence>
<keyword evidence="6" id="KW-0408">Iron</keyword>
<evidence type="ECO:0000259" key="14">
    <source>
        <dbReference type="Pfam" id="PF00593"/>
    </source>
</evidence>
<name>A0ABT8ZPM5_9SPHN</name>
<evidence type="ECO:0000256" key="6">
    <source>
        <dbReference type="ARBA" id="ARBA00023004"/>
    </source>
</evidence>
<feature type="chain" id="PRO_5047138872" evidence="13">
    <location>
        <begin position="22"/>
        <end position="768"/>
    </location>
</feature>
<sequence>MKFFALLSSISAIACSAHAFAQTDSGEQPADASAGIPEIVVTASRRAENVQRSALSIQAIGGAELAKARLSRPEDISSVAVGVSVATGGSYPQTYIRGVGNYAANTYAEGAVAYNLDGVYISRGWGVRGSMFDLERLEVLKGPQGTLYGRNASGGAINLITVKPKLNERSAFVEMEAGNYDLLRSAAGINLPLGDTIALRASGQITTRDGYLSDGYDDDRSEAARLHLLFEPSADFSLLVTGAYQHIGGMGGGAVVNPQLPGSKFRGASDPAVRAIVAAEPFIGGLLTAPEKDGFVDISVYSLSAEANWDLGPATLTLLPAYRWSKLRDRTYIPGFQVNDQERDRQASFEARLGNDSERLKWVLGFYYFDEKQDNLGSNPLQIVRQGVNAQIIPTFNAGIRSYAGFGQATFSLTDTVRLTGGLRYTYERKSQNGLTSSYTFPDATTGGCAPSFQFDFNTVQVPLFCRIDIPLNGRLAYKSWTYKAGVEFDVAPQSLAYANVSTGFKSGGFFAAPSPNTFRPEKLTSFDVGIKNRLFGNKVQLNIEAFYWRYRDHQEAHLGPTSVPGFFTFITENAGRAHSYGADVDLTWLATPADRVTLKAQYNKSAYDSFTYSHPTAIFGPPATGCATGPVTNGSQTIDCSGFQLVRAPEWTGTASYAHTFDLANGATVEASIGGQFTSSSWLSIDFLANARQDSYFLGNLDLTYAAPGGKWTVTGYVHNVTNEAVLTQAFRSPFISPANPLADPGGLVFASVRPPRTYGVRARFNF</sequence>
<comment type="caution">
    <text evidence="16">The sequence shown here is derived from an EMBL/GenBank/DDBJ whole genome shotgun (WGS) entry which is preliminary data.</text>
</comment>
<feature type="signal peptide" evidence="13">
    <location>
        <begin position="1"/>
        <end position="21"/>
    </location>
</feature>
<evidence type="ECO:0000256" key="8">
    <source>
        <dbReference type="ARBA" id="ARBA00023077"/>
    </source>
</evidence>
<dbReference type="SUPFAM" id="SSF56935">
    <property type="entry name" value="Porins"/>
    <property type="match status" value="1"/>
</dbReference>
<evidence type="ECO:0000256" key="11">
    <source>
        <dbReference type="PROSITE-ProRule" id="PRU01360"/>
    </source>
</evidence>
<evidence type="ECO:0000256" key="10">
    <source>
        <dbReference type="ARBA" id="ARBA00023237"/>
    </source>
</evidence>
<evidence type="ECO:0000256" key="4">
    <source>
        <dbReference type="ARBA" id="ARBA00022496"/>
    </source>
</evidence>
<dbReference type="EMBL" id="JAUQOM010000007">
    <property type="protein sequence ID" value="MDO7836137.1"/>
    <property type="molecule type" value="Genomic_DNA"/>
</dbReference>
<evidence type="ECO:0000256" key="3">
    <source>
        <dbReference type="ARBA" id="ARBA00022452"/>
    </source>
</evidence>
<keyword evidence="3 11" id="KW-1134">Transmembrane beta strand</keyword>
<keyword evidence="4" id="KW-0410">Iron transport</keyword>
<reference evidence="16" key="1">
    <citation type="submission" date="2023-07" db="EMBL/GenBank/DDBJ databases">
        <title>Bacterial whole genome sequence for Sphingobium sp. HBC34.</title>
        <authorList>
            <person name="Le V."/>
            <person name="Ko S.-R."/>
            <person name="Ahn C.-Y."/>
            <person name="Oh H.-M."/>
        </authorList>
    </citation>
    <scope>NUCLEOTIDE SEQUENCE</scope>
    <source>
        <strain evidence="16">HBC34</strain>
    </source>
</reference>
<dbReference type="Gene3D" id="2.40.170.20">
    <property type="entry name" value="TonB-dependent receptor, beta-barrel domain"/>
    <property type="match status" value="1"/>
</dbReference>
<evidence type="ECO:0000256" key="13">
    <source>
        <dbReference type="SAM" id="SignalP"/>
    </source>
</evidence>
<evidence type="ECO:0000313" key="17">
    <source>
        <dbReference type="Proteomes" id="UP001176471"/>
    </source>
</evidence>
<dbReference type="Pfam" id="PF00593">
    <property type="entry name" value="TonB_dep_Rec_b-barrel"/>
    <property type="match status" value="1"/>
</dbReference>
<keyword evidence="2 11" id="KW-0813">Transport</keyword>
<dbReference type="PROSITE" id="PS51257">
    <property type="entry name" value="PROKAR_LIPOPROTEIN"/>
    <property type="match status" value="1"/>
</dbReference>
<dbReference type="PROSITE" id="PS52016">
    <property type="entry name" value="TONB_DEPENDENT_REC_3"/>
    <property type="match status" value="1"/>
</dbReference>
<keyword evidence="10 11" id="KW-0998">Cell outer membrane</keyword>
<dbReference type="Pfam" id="PF07715">
    <property type="entry name" value="Plug"/>
    <property type="match status" value="1"/>
</dbReference>
<dbReference type="InterPro" id="IPR039426">
    <property type="entry name" value="TonB-dep_rcpt-like"/>
</dbReference>
<evidence type="ECO:0000256" key="5">
    <source>
        <dbReference type="ARBA" id="ARBA00022692"/>
    </source>
</evidence>